<organism evidence="1 2">
    <name type="scientific">Hibiscus sabdariffa</name>
    <name type="common">roselle</name>
    <dbReference type="NCBI Taxonomy" id="183260"/>
    <lineage>
        <taxon>Eukaryota</taxon>
        <taxon>Viridiplantae</taxon>
        <taxon>Streptophyta</taxon>
        <taxon>Embryophyta</taxon>
        <taxon>Tracheophyta</taxon>
        <taxon>Spermatophyta</taxon>
        <taxon>Magnoliopsida</taxon>
        <taxon>eudicotyledons</taxon>
        <taxon>Gunneridae</taxon>
        <taxon>Pentapetalae</taxon>
        <taxon>rosids</taxon>
        <taxon>malvids</taxon>
        <taxon>Malvales</taxon>
        <taxon>Malvaceae</taxon>
        <taxon>Malvoideae</taxon>
        <taxon>Hibiscus</taxon>
    </lineage>
</organism>
<evidence type="ECO:0000313" key="2">
    <source>
        <dbReference type="Proteomes" id="UP001396334"/>
    </source>
</evidence>
<dbReference type="EMBL" id="JBBPBN010000029">
    <property type="protein sequence ID" value="KAK9006404.1"/>
    <property type="molecule type" value="Genomic_DNA"/>
</dbReference>
<keyword evidence="2" id="KW-1185">Reference proteome</keyword>
<reference evidence="1 2" key="1">
    <citation type="journal article" date="2024" name="G3 (Bethesda)">
        <title>Genome assembly of Hibiscus sabdariffa L. provides insights into metabolisms of medicinal natural products.</title>
        <authorList>
            <person name="Kim T."/>
        </authorList>
    </citation>
    <scope>NUCLEOTIDE SEQUENCE [LARGE SCALE GENOMIC DNA]</scope>
    <source>
        <strain evidence="1">TK-2024</strain>
        <tissue evidence="1">Old leaves</tissue>
    </source>
</reference>
<proteinExistence type="predicted"/>
<evidence type="ECO:0000313" key="1">
    <source>
        <dbReference type="EMBL" id="KAK9006404.1"/>
    </source>
</evidence>
<accession>A0ABR2R0B9</accession>
<sequence>MAGEFSARFGNVVAEERYEQITIHKNIWEEQGFKYDDGLINYGLEEIIHKRLYELGWLKFGRQPARANITWAREFYAHNASGKNTVVHV</sequence>
<dbReference type="Proteomes" id="UP001396334">
    <property type="component" value="Unassembled WGS sequence"/>
</dbReference>
<gene>
    <name evidence="1" type="ORF">V6N11_035444</name>
</gene>
<comment type="caution">
    <text evidence="1">The sequence shown here is derived from an EMBL/GenBank/DDBJ whole genome shotgun (WGS) entry which is preliminary data.</text>
</comment>
<name>A0ABR2R0B9_9ROSI</name>
<protein>
    <submittedName>
        <fullName evidence="1">Uncharacterized protein</fullName>
    </submittedName>
</protein>